<feature type="non-terminal residue" evidence="5">
    <location>
        <position position="1"/>
    </location>
</feature>
<name>A0A537LHB7_9BACT</name>
<accession>A0A537LHB7</accession>
<dbReference type="GO" id="GO:0046872">
    <property type="term" value="F:metal ion binding"/>
    <property type="evidence" value="ECO:0007669"/>
    <property type="project" value="UniProtKB-KW"/>
</dbReference>
<evidence type="ECO:0000256" key="3">
    <source>
        <dbReference type="ARBA" id="ARBA00023014"/>
    </source>
</evidence>
<sequence>SRLFGRGTMAVHCPGIRNQAGEPFLALHPDDAGRLGLADGAPCEVRSPRGALRLAVRIWAGLPRGQVYIPRGYEAAPVNALLDDRGPVAVTVRALAAAEAAG</sequence>
<dbReference type="GO" id="GO:0003954">
    <property type="term" value="F:NADH dehydrogenase activity"/>
    <property type="evidence" value="ECO:0007669"/>
    <property type="project" value="TreeGrafter"/>
</dbReference>
<dbReference type="InterPro" id="IPR050123">
    <property type="entry name" value="Prok_molybdopt-oxidoreductase"/>
</dbReference>
<dbReference type="GO" id="GO:0043546">
    <property type="term" value="F:molybdopterin cofactor binding"/>
    <property type="evidence" value="ECO:0007669"/>
    <property type="project" value="InterPro"/>
</dbReference>
<comment type="caution">
    <text evidence="5">The sequence shown here is derived from an EMBL/GenBank/DDBJ whole genome shotgun (WGS) entry which is preliminary data.</text>
</comment>
<dbReference type="Gene3D" id="2.40.40.20">
    <property type="match status" value="1"/>
</dbReference>
<dbReference type="InterPro" id="IPR006657">
    <property type="entry name" value="MoPterin_dinucl-bd_dom"/>
</dbReference>
<proteinExistence type="predicted"/>
<dbReference type="PANTHER" id="PTHR43105:SF10">
    <property type="entry name" value="NADH-QUINONE OXIDOREDUCTASE SUBUNIT G"/>
    <property type="match status" value="1"/>
</dbReference>
<reference evidence="5 6" key="1">
    <citation type="journal article" date="2019" name="Nat. Microbiol.">
        <title>Mediterranean grassland soil C-N compound turnover is dependent on rainfall and depth, and is mediated by genomically divergent microorganisms.</title>
        <authorList>
            <person name="Diamond S."/>
            <person name="Andeer P.F."/>
            <person name="Li Z."/>
            <person name="Crits-Christoph A."/>
            <person name="Burstein D."/>
            <person name="Anantharaman K."/>
            <person name="Lane K.R."/>
            <person name="Thomas B.C."/>
            <person name="Pan C."/>
            <person name="Northen T.R."/>
            <person name="Banfield J.F."/>
        </authorList>
    </citation>
    <scope>NUCLEOTIDE SEQUENCE [LARGE SCALE GENOMIC DNA]</scope>
    <source>
        <strain evidence="5">NP_5</strain>
    </source>
</reference>
<dbReference type="AlphaFoldDB" id="A0A537LHB7"/>
<keyword evidence="1" id="KW-0479">Metal-binding</keyword>
<keyword evidence="2" id="KW-0408">Iron</keyword>
<dbReference type="GO" id="GO:0016020">
    <property type="term" value="C:membrane"/>
    <property type="evidence" value="ECO:0007669"/>
    <property type="project" value="TreeGrafter"/>
</dbReference>
<evidence type="ECO:0000256" key="2">
    <source>
        <dbReference type="ARBA" id="ARBA00023004"/>
    </source>
</evidence>
<dbReference type="InterPro" id="IPR009010">
    <property type="entry name" value="Asp_de-COase-like_dom_sf"/>
</dbReference>
<keyword evidence="3" id="KW-0411">Iron-sulfur</keyword>
<dbReference type="GO" id="GO:0022904">
    <property type="term" value="P:respiratory electron transport chain"/>
    <property type="evidence" value="ECO:0007669"/>
    <property type="project" value="TreeGrafter"/>
</dbReference>
<dbReference type="Proteomes" id="UP000320393">
    <property type="component" value="Unassembled WGS sequence"/>
</dbReference>
<evidence type="ECO:0000256" key="1">
    <source>
        <dbReference type="ARBA" id="ARBA00022723"/>
    </source>
</evidence>
<organism evidence="5 6">
    <name type="scientific">Candidatus Segetimicrobium genomatis</name>
    <dbReference type="NCBI Taxonomy" id="2569760"/>
    <lineage>
        <taxon>Bacteria</taxon>
        <taxon>Bacillati</taxon>
        <taxon>Candidatus Sysuimicrobiota</taxon>
        <taxon>Candidatus Sysuimicrobiia</taxon>
        <taxon>Candidatus Sysuimicrobiales</taxon>
        <taxon>Candidatus Segetimicrobiaceae</taxon>
        <taxon>Candidatus Segetimicrobium</taxon>
    </lineage>
</organism>
<gene>
    <name evidence="5" type="ORF">E6H02_11535</name>
</gene>
<protein>
    <recommendedName>
        <fullName evidence="4">Molybdopterin dinucleotide-binding domain-containing protein</fullName>
    </recommendedName>
</protein>
<dbReference type="Pfam" id="PF01568">
    <property type="entry name" value="Molydop_binding"/>
    <property type="match status" value="1"/>
</dbReference>
<dbReference type="GO" id="GO:0051536">
    <property type="term" value="F:iron-sulfur cluster binding"/>
    <property type="evidence" value="ECO:0007669"/>
    <property type="project" value="UniProtKB-KW"/>
</dbReference>
<dbReference type="PANTHER" id="PTHR43105">
    <property type="entry name" value="RESPIRATORY NITRATE REDUCTASE"/>
    <property type="match status" value="1"/>
</dbReference>
<evidence type="ECO:0000313" key="5">
    <source>
        <dbReference type="EMBL" id="TMJ07373.1"/>
    </source>
</evidence>
<feature type="domain" description="Molybdopterin dinucleotide-binding" evidence="4">
    <location>
        <begin position="8"/>
        <end position="87"/>
    </location>
</feature>
<dbReference type="EMBL" id="VBAM01000488">
    <property type="protein sequence ID" value="TMJ07373.1"/>
    <property type="molecule type" value="Genomic_DNA"/>
</dbReference>
<dbReference type="SUPFAM" id="SSF50692">
    <property type="entry name" value="ADC-like"/>
    <property type="match status" value="1"/>
</dbReference>
<evidence type="ECO:0000313" key="6">
    <source>
        <dbReference type="Proteomes" id="UP000320393"/>
    </source>
</evidence>
<evidence type="ECO:0000259" key="4">
    <source>
        <dbReference type="Pfam" id="PF01568"/>
    </source>
</evidence>